<dbReference type="InterPro" id="IPR052712">
    <property type="entry name" value="Acid_resist_chaperone_HdeD"/>
</dbReference>
<dbReference type="InterPro" id="IPR005325">
    <property type="entry name" value="DUF308_memb"/>
</dbReference>
<keyword evidence="1" id="KW-1133">Transmembrane helix</keyword>
<dbReference type="Proteomes" id="UP000764045">
    <property type="component" value="Unassembled WGS sequence"/>
</dbReference>
<protein>
    <submittedName>
        <fullName evidence="2">DUF308 domain-containing protein</fullName>
    </submittedName>
</protein>
<gene>
    <name evidence="2" type="ORF">H6B30_07870</name>
</gene>
<dbReference type="Pfam" id="PF03729">
    <property type="entry name" value="DUF308"/>
    <property type="match status" value="2"/>
</dbReference>
<evidence type="ECO:0000313" key="2">
    <source>
        <dbReference type="EMBL" id="MBM6661666.1"/>
    </source>
</evidence>
<evidence type="ECO:0000256" key="1">
    <source>
        <dbReference type="SAM" id="Phobius"/>
    </source>
</evidence>
<name>A0A938WKT6_9BACT</name>
<feature type="transmembrane region" description="Helical" evidence="1">
    <location>
        <begin position="7"/>
        <end position="25"/>
    </location>
</feature>
<accession>A0A938WKT6</accession>
<dbReference type="GO" id="GO:0005886">
    <property type="term" value="C:plasma membrane"/>
    <property type="evidence" value="ECO:0007669"/>
    <property type="project" value="TreeGrafter"/>
</dbReference>
<keyword evidence="1" id="KW-0812">Transmembrane</keyword>
<reference evidence="2 3" key="1">
    <citation type="journal article" date="2021" name="Sci. Rep.">
        <title>The distribution of antibiotic resistance genes in chicken gut microbiota commensals.</title>
        <authorList>
            <person name="Juricova H."/>
            <person name="Matiasovicova J."/>
            <person name="Kubasova T."/>
            <person name="Cejkova D."/>
            <person name="Rychlik I."/>
        </authorList>
    </citation>
    <scope>NUCLEOTIDE SEQUENCE [LARGE SCALE GENOMIC DNA]</scope>
    <source>
        <strain evidence="2 3">An819</strain>
    </source>
</reference>
<organism evidence="2 3">
    <name type="scientific">Marseilla massiliensis</name>
    <dbReference type="NCBI Taxonomy" id="1841864"/>
    <lineage>
        <taxon>Bacteria</taxon>
        <taxon>Pseudomonadati</taxon>
        <taxon>Bacteroidota</taxon>
        <taxon>Bacteroidia</taxon>
        <taxon>Bacteroidales</taxon>
        <taxon>Prevotellaceae</taxon>
        <taxon>Marseilla</taxon>
    </lineage>
</organism>
<feature type="transmembrane region" description="Helical" evidence="1">
    <location>
        <begin position="76"/>
        <end position="94"/>
    </location>
</feature>
<feature type="transmembrane region" description="Helical" evidence="1">
    <location>
        <begin position="132"/>
        <end position="151"/>
    </location>
</feature>
<proteinExistence type="predicted"/>
<keyword evidence="3" id="KW-1185">Reference proteome</keyword>
<feature type="transmembrane region" description="Helical" evidence="1">
    <location>
        <begin position="31"/>
        <end position="55"/>
    </location>
</feature>
<comment type="caution">
    <text evidence="2">The sequence shown here is derived from an EMBL/GenBank/DDBJ whole genome shotgun (WGS) entry which is preliminary data.</text>
</comment>
<feature type="transmembrane region" description="Helical" evidence="1">
    <location>
        <begin position="157"/>
        <end position="177"/>
    </location>
</feature>
<evidence type="ECO:0000313" key="3">
    <source>
        <dbReference type="Proteomes" id="UP000764045"/>
    </source>
</evidence>
<dbReference type="EMBL" id="JACJJL010000011">
    <property type="protein sequence ID" value="MBM6661666.1"/>
    <property type="molecule type" value="Genomic_DNA"/>
</dbReference>
<feature type="transmembrane region" description="Helical" evidence="1">
    <location>
        <begin position="100"/>
        <end position="125"/>
    </location>
</feature>
<dbReference type="RefSeq" id="WP_205109336.1">
    <property type="nucleotide sequence ID" value="NZ_JACJJL010000011.1"/>
</dbReference>
<dbReference type="PANTHER" id="PTHR34989:SF1">
    <property type="entry name" value="PROTEIN HDED"/>
    <property type="match status" value="1"/>
</dbReference>
<dbReference type="PANTHER" id="PTHR34989">
    <property type="entry name" value="PROTEIN HDED"/>
    <property type="match status" value="1"/>
</dbReference>
<sequence length="201" mass="21587">MKILRSSLLRAVCAIIVGVLLIQYPGGTVTWITVAIGVLFLLSGVISCATYLNAARNASTYKITDAEGRVISGGKPPLPIVGVGSVVFGALLAIKPDMFVAGLMYVLGAILILGALNQFMALLAARRFGRVAFVYWVCPSLVLLVGLYVIIKPMESAALPLVILGWCSLLYGLTEIINSWKIYSWKKQVEKSANNDLIDPS</sequence>
<dbReference type="AlphaFoldDB" id="A0A938WKT6"/>
<keyword evidence="1" id="KW-0472">Membrane</keyword>